<evidence type="ECO:0000313" key="12">
    <source>
        <dbReference type="EMBL" id="ALA58706.1"/>
    </source>
</evidence>
<dbReference type="FunFam" id="3.20.20.70:FF:000037">
    <property type="entry name" value="Tryptophan synthase alpha chain"/>
    <property type="match status" value="1"/>
</dbReference>
<comment type="function">
    <text evidence="1 9">The alpha subunit is responsible for the aldol cleavage of indoleglycerol phosphate to indole and glyceraldehyde 3-phosphate.</text>
</comment>
<dbReference type="InterPro" id="IPR013785">
    <property type="entry name" value="Aldolase_TIM"/>
</dbReference>
<evidence type="ECO:0000256" key="5">
    <source>
        <dbReference type="ARBA" id="ARBA00022822"/>
    </source>
</evidence>
<protein>
    <recommendedName>
        <fullName evidence="9">Tryptophan synthase alpha chain</fullName>
        <ecNumber evidence="9">4.2.1.20</ecNumber>
    </recommendedName>
</protein>
<dbReference type="PANTHER" id="PTHR43406">
    <property type="entry name" value="TRYPTOPHAN SYNTHASE, ALPHA CHAIN"/>
    <property type="match status" value="1"/>
</dbReference>
<accession>A0A0K2GCL9</accession>
<evidence type="ECO:0000256" key="10">
    <source>
        <dbReference type="RuleBase" id="RU003662"/>
    </source>
</evidence>
<sequence length="302" mass="31694">MSDEKKMKQKRHGRLPPNSSPITHHSSLLNRLDATFARLRQAGEKALIAYIMAGDPGLAETEQLVVALEQAGADIIELGVPFSDPIADGPVIQQAAERALRSGTSLRQILASVASLRRRTQIPIVLMVYYNSIHAMGLDSFCKEAQAAGVDGLIVPDMPPDEAGLLKGPAAEGGLDLIFLLAPTSTAARRNYVAKESQGFLYYVSITGITGAKIQNMAEVGKNVAKIRKATSTPVAVGFGVSTPEDAGKVAAMADGVIVGSAIVKQIAAHQQQSDMVSSVAAFVGSLKGAIRQASSQQHASA</sequence>
<dbReference type="PATRIC" id="fig|42253.5.peg.2257"/>
<reference evidence="12 13" key="1">
    <citation type="journal article" date="2015" name="Proc. Natl. Acad. Sci. U.S.A.">
        <title>Expanded metabolic versatility of ubiquitous nitrite-oxidizing bacteria from the genus Nitrospira.</title>
        <authorList>
            <person name="Koch H."/>
            <person name="Lucker S."/>
            <person name="Albertsen M."/>
            <person name="Kitzinger K."/>
            <person name="Herbold C."/>
            <person name="Spieck E."/>
            <person name="Nielsen P.H."/>
            <person name="Wagner M."/>
            <person name="Daims H."/>
        </authorList>
    </citation>
    <scope>NUCLEOTIDE SEQUENCE [LARGE SCALE GENOMIC DNA]</scope>
    <source>
        <strain evidence="12 13">NSP M-1</strain>
    </source>
</reference>
<evidence type="ECO:0000256" key="9">
    <source>
        <dbReference type="HAMAP-Rule" id="MF_00131"/>
    </source>
</evidence>
<name>A0A0K2GCL9_NITMO</name>
<dbReference type="NCBIfam" id="TIGR00262">
    <property type="entry name" value="trpA"/>
    <property type="match status" value="1"/>
</dbReference>
<dbReference type="InterPro" id="IPR002028">
    <property type="entry name" value="Trp_synthase_suA"/>
</dbReference>
<proteinExistence type="inferred from homology"/>
<evidence type="ECO:0000256" key="7">
    <source>
        <dbReference type="ARBA" id="ARBA00023239"/>
    </source>
</evidence>
<dbReference type="AlphaFoldDB" id="A0A0K2GCL9"/>
<keyword evidence="13" id="KW-1185">Reference proteome</keyword>
<dbReference type="HAMAP" id="MF_00131">
    <property type="entry name" value="Trp_synth_alpha"/>
    <property type="match status" value="1"/>
</dbReference>
<dbReference type="Proteomes" id="UP000069205">
    <property type="component" value="Chromosome"/>
</dbReference>
<feature type="region of interest" description="Disordered" evidence="11">
    <location>
        <begin position="1"/>
        <end position="25"/>
    </location>
</feature>
<dbReference type="SUPFAM" id="SSF51366">
    <property type="entry name" value="Ribulose-phoshate binding barrel"/>
    <property type="match status" value="1"/>
</dbReference>
<keyword evidence="4 9" id="KW-0028">Amino-acid biosynthesis</keyword>
<dbReference type="GO" id="GO:0005829">
    <property type="term" value="C:cytosol"/>
    <property type="evidence" value="ECO:0007669"/>
    <property type="project" value="TreeGrafter"/>
</dbReference>
<dbReference type="Gene3D" id="3.20.20.70">
    <property type="entry name" value="Aldolase class I"/>
    <property type="match status" value="1"/>
</dbReference>
<comment type="subunit">
    <text evidence="3 9">Tetramer of two alpha and two beta chains.</text>
</comment>
<dbReference type="GO" id="GO:0004834">
    <property type="term" value="F:tryptophan synthase activity"/>
    <property type="evidence" value="ECO:0007669"/>
    <property type="project" value="UniProtKB-UniRule"/>
</dbReference>
<evidence type="ECO:0000256" key="4">
    <source>
        <dbReference type="ARBA" id="ARBA00022605"/>
    </source>
</evidence>
<dbReference type="PROSITE" id="PS00167">
    <property type="entry name" value="TRP_SYNTHASE_ALPHA"/>
    <property type="match status" value="1"/>
</dbReference>
<dbReference type="STRING" id="42253.NITMOv2_2290"/>
<keyword evidence="7 9" id="KW-0456">Lyase</keyword>
<evidence type="ECO:0000256" key="1">
    <source>
        <dbReference type="ARBA" id="ARBA00003365"/>
    </source>
</evidence>
<keyword evidence="5 9" id="KW-0822">Tryptophan biosynthesis</keyword>
<evidence type="ECO:0000256" key="8">
    <source>
        <dbReference type="ARBA" id="ARBA00049047"/>
    </source>
</evidence>
<dbReference type="InterPro" id="IPR011060">
    <property type="entry name" value="RibuloseP-bd_barrel"/>
</dbReference>
<dbReference type="InterPro" id="IPR018204">
    <property type="entry name" value="Trp_synthase_alpha_AS"/>
</dbReference>
<comment type="similarity">
    <text evidence="9 10">Belongs to the TrpA family.</text>
</comment>
<evidence type="ECO:0000256" key="11">
    <source>
        <dbReference type="SAM" id="MobiDB-lite"/>
    </source>
</evidence>
<keyword evidence="6 9" id="KW-0057">Aromatic amino acid biosynthesis</keyword>
<dbReference type="EC" id="4.2.1.20" evidence="9"/>
<feature type="active site" description="Proton acceptor" evidence="9">
    <location>
        <position position="77"/>
    </location>
</feature>
<comment type="pathway">
    <text evidence="2 9">Amino-acid biosynthesis; L-tryptophan biosynthesis; L-tryptophan from chorismate: step 5/5.</text>
</comment>
<evidence type="ECO:0000313" key="13">
    <source>
        <dbReference type="Proteomes" id="UP000069205"/>
    </source>
</evidence>
<dbReference type="UniPathway" id="UPA00035">
    <property type="reaction ID" value="UER00044"/>
</dbReference>
<dbReference type="PANTHER" id="PTHR43406:SF1">
    <property type="entry name" value="TRYPTOPHAN SYNTHASE ALPHA CHAIN, CHLOROPLASTIC"/>
    <property type="match status" value="1"/>
</dbReference>
<feature type="active site" description="Proton acceptor" evidence="9">
    <location>
        <position position="88"/>
    </location>
</feature>
<evidence type="ECO:0000256" key="3">
    <source>
        <dbReference type="ARBA" id="ARBA00011270"/>
    </source>
</evidence>
<dbReference type="Pfam" id="PF00290">
    <property type="entry name" value="Trp_syntA"/>
    <property type="match status" value="1"/>
</dbReference>
<organism evidence="12 13">
    <name type="scientific">Nitrospira moscoviensis</name>
    <dbReference type="NCBI Taxonomy" id="42253"/>
    <lineage>
        <taxon>Bacteria</taxon>
        <taxon>Pseudomonadati</taxon>
        <taxon>Nitrospirota</taxon>
        <taxon>Nitrospiria</taxon>
        <taxon>Nitrospirales</taxon>
        <taxon>Nitrospiraceae</taxon>
        <taxon>Nitrospira</taxon>
    </lineage>
</organism>
<evidence type="ECO:0000256" key="2">
    <source>
        <dbReference type="ARBA" id="ARBA00004733"/>
    </source>
</evidence>
<comment type="catalytic activity">
    <reaction evidence="8 9">
        <text>(1S,2R)-1-C-(indol-3-yl)glycerol 3-phosphate + L-serine = D-glyceraldehyde 3-phosphate + L-tryptophan + H2O</text>
        <dbReference type="Rhea" id="RHEA:10532"/>
        <dbReference type="ChEBI" id="CHEBI:15377"/>
        <dbReference type="ChEBI" id="CHEBI:33384"/>
        <dbReference type="ChEBI" id="CHEBI:57912"/>
        <dbReference type="ChEBI" id="CHEBI:58866"/>
        <dbReference type="ChEBI" id="CHEBI:59776"/>
        <dbReference type="EC" id="4.2.1.20"/>
    </reaction>
</comment>
<dbReference type="KEGG" id="nmv:NITMOv2_2290"/>
<gene>
    <name evidence="9 12" type="primary">trpA</name>
    <name evidence="12" type="ORF">NITMOv2_2290</name>
</gene>
<dbReference type="CDD" id="cd04724">
    <property type="entry name" value="Tryptophan_synthase_alpha"/>
    <property type="match status" value="1"/>
</dbReference>
<dbReference type="EMBL" id="CP011801">
    <property type="protein sequence ID" value="ALA58706.1"/>
    <property type="molecule type" value="Genomic_DNA"/>
</dbReference>
<evidence type="ECO:0000256" key="6">
    <source>
        <dbReference type="ARBA" id="ARBA00023141"/>
    </source>
</evidence>